<dbReference type="Proteomes" id="UP000634229">
    <property type="component" value="Unassembled WGS sequence"/>
</dbReference>
<organism evidence="2 3">
    <name type="scientific">Streptomyces coffeae</name>
    <dbReference type="NCBI Taxonomy" id="621382"/>
    <lineage>
        <taxon>Bacteria</taxon>
        <taxon>Bacillati</taxon>
        <taxon>Actinomycetota</taxon>
        <taxon>Actinomycetes</taxon>
        <taxon>Kitasatosporales</taxon>
        <taxon>Streptomycetaceae</taxon>
        <taxon>Streptomyces</taxon>
    </lineage>
</organism>
<protein>
    <submittedName>
        <fullName evidence="2">C39 family peptidase</fullName>
    </submittedName>
</protein>
<dbReference type="Gene3D" id="3.90.70.10">
    <property type="entry name" value="Cysteine proteinases"/>
    <property type="match status" value="1"/>
</dbReference>
<sequence length="181" mass="19506">MSAHAGDTSAESAAPPKAVVTHKAWQQKKSSWCVPASVQLSLQTFGTHVTQDSLAKQMKTNSTGTSAQYAVPVYNSYLNKKGYKLARSQSPTSAKLMDLVSYEVGVLHRAAMVGVNLKLASWAHTSTNINHAITVRGYDKNKGTFIIWDPSRNSYGGTHTVSAKNLATASRGNGLYYAVKN</sequence>
<dbReference type="RefSeq" id="WP_201871571.1">
    <property type="nucleotide sequence ID" value="NZ_JAERRF010000002.1"/>
</dbReference>
<comment type="caution">
    <text evidence="2">The sequence shown here is derived from an EMBL/GenBank/DDBJ whole genome shotgun (WGS) entry which is preliminary data.</text>
</comment>
<feature type="domain" description="Peptidase C39-like" evidence="1">
    <location>
        <begin position="26"/>
        <end position="150"/>
    </location>
</feature>
<dbReference type="Pfam" id="PF13529">
    <property type="entry name" value="Peptidase_C39_2"/>
    <property type="match status" value="1"/>
</dbReference>
<name>A0ABS1N7K3_9ACTN</name>
<dbReference type="EMBL" id="JAERRF010000002">
    <property type="protein sequence ID" value="MBL1095940.1"/>
    <property type="molecule type" value="Genomic_DNA"/>
</dbReference>
<reference evidence="2 3" key="1">
    <citation type="submission" date="2021-01" db="EMBL/GenBank/DDBJ databases">
        <title>WGS of actinomycetes isolated from Thailand.</title>
        <authorList>
            <person name="Thawai C."/>
        </authorList>
    </citation>
    <scope>NUCLEOTIDE SEQUENCE [LARGE SCALE GENOMIC DNA]</scope>
    <source>
        <strain evidence="2 3">CA1R205</strain>
    </source>
</reference>
<keyword evidence="3" id="KW-1185">Reference proteome</keyword>
<gene>
    <name evidence="2" type="ORF">JK363_04445</name>
</gene>
<proteinExistence type="predicted"/>
<accession>A0ABS1N7K3</accession>
<evidence type="ECO:0000259" key="1">
    <source>
        <dbReference type="Pfam" id="PF13529"/>
    </source>
</evidence>
<evidence type="ECO:0000313" key="2">
    <source>
        <dbReference type="EMBL" id="MBL1095940.1"/>
    </source>
</evidence>
<evidence type="ECO:0000313" key="3">
    <source>
        <dbReference type="Proteomes" id="UP000634229"/>
    </source>
</evidence>
<dbReference type="InterPro" id="IPR039564">
    <property type="entry name" value="Peptidase_C39-like"/>
</dbReference>